<evidence type="ECO:0000256" key="4">
    <source>
        <dbReference type="ARBA" id="ARBA00022676"/>
    </source>
</evidence>
<dbReference type="PANTHER" id="PTHR12413:SF1">
    <property type="entry name" value="DOLICHYL PYROPHOSPHATE MAN9GLCNAC2 ALPHA-1,3-GLUCOSYLTRANSFERASE"/>
    <property type="match status" value="1"/>
</dbReference>
<evidence type="ECO:0000256" key="7">
    <source>
        <dbReference type="ARBA" id="ARBA00022824"/>
    </source>
</evidence>
<protein>
    <recommendedName>
        <fullName evidence="10">Alpha-1,3-glucosyltransferase</fullName>
        <ecNumber evidence="10">2.4.1.-</ecNumber>
    </recommendedName>
</protein>
<evidence type="ECO:0000256" key="3">
    <source>
        <dbReference type="ARBA" id="ARBA00008715"/>
    </source>
</evidence>
<keyword evidence="7 10" id="KW-0256">Endoplasmic reticulum</keyword>
<accession>A0A7R9VTJ8</accession>
<sequence>MLQQALSPSPHGLLLCMANSAAAFYMFAFQVHEKSVLLPLLPLCALADKFPFLALWGPVVGAFSVWPLLWRDGVVAAYAAACAAYLALMWRPTSGRLDAAHAADARPSRVRWLWPRVHRACGAGLAACMAVLHAARLTLAPPEALPWLHDRVFVSFAFCALGIGWVWLQLSQWVPAAQGSAKRKSA</sequence>
<feature type="transmembrane region" description="Helical" evidence="10">
    <location>
        <begin position="12"/>
        <end position="29"/>
    </location>
</feature>
<evidence type="ECO:0000256" key="1">
    <source>
        <dbReference type="ARBA" id="ARBA00004477"/>
    </source>
</evidence>
<evidence type="ECO:0000256" key="9">
    <source>
        <dbReference type="ARBA" id="ARBA00023136"/>
    </source>
</evidence>
<evidence type="ECO:0000256" key="2">
    <source>
        <dbReference type="ARBA" id="ARBA00004922"/>
    </source>
</evidence>
<gene>
    <name evidence="11" type="ORF">CEUR00632_LOCUS17661</name>
</gene>
<comment type="similarity">
    <text evidence="3 10">Belongs to the ALG6/ALG8 glucosyltransferase family.</text>
</comment>
<organism evidence="11">
    <name type="scientific">Chlamydomonas euryale</name>
    <dbReference type="NCBI Taxonomy" id="1486919"/>
    <lineage>
        <taxon>Eukaryota</taxon>
        <taxon>Viridiplantae</taxon>
        <taxon>Chlorophyta</taxon>
        <taxon>core chlorophytes</taxon>
        <taxon>Chlorophyceae</taxon>
        <taxon>CS clade</taxon>
        <taxon>Chlamydomonadales</taxon>
        <taxon>Chlamydomonadaceae</taxon>
        <taxon>Chlamydomonas</taxon>
    </lineage>
</organism>
<dbReference type="UniPathway" id="UPA00378"/>
<proteinExistence type="inferred from homology"/>
<dbReference type="GO" id="GO:0042281">
    <property type="term" value="F:dolichyl pyrophosphate Man9GlcNAc2 alpha-1,3-glucosyltransferase activity"/>
    <property type="evidence" value="ECO:0007669"/>
    <property type="project" value="TreeGrafter"/>
</dbReference>
<comment type="pathway">
    <text evidence="2 10">Protein modification; protein glycosylation.</text>
</comment>
<dbReference type="GO" id="GO:0005789">
    <property type="term" value="C:endoplasmic reticulum membrane"/>
    <property type="evidence" value="ECO:0007669"/>
    <property type="project" value="UniProtKB-SubCell"/>
</dbReference>
<evidence type="ECO:0000256" key="8">
    <source>
        <dbReference type="ARBA" id="ARBA00022989"/>
    </source>
</evidence>
<keyword evidence="6 10" id="KW-0812">Transmembrane</keyword>
<dbReference type="EC" id="2.4.1.-" evidence="10"/>
<dbReference type="AlphaFoldDB" id="A0A7R9VTJ8"/>
<name>A0A7R9VTJ8_9CHLO</name>
<dbReference type="InterPro" id="IPR004856">
    <property type="entry name" value="Glyco_trans_ALG6/ALG8"/>
</dbReference>
<evidence type="ECO:0000256" key="5">
    <source>
        <dbReference type="ARBA" id="ARBA00022679"/>
    </source>
</evidence>
<evidence type="ECO:0000256" key="10">
    <source>
        <dbReference type="RuleBase" id="RU363110"/>
    </source>
</evidence>
<comment type="subcellular location">
    <subcellularLocation>
        <location evidence="1 10">Endoplasmic reticulum membrane</location>
        <topology evidence="1 10">Multi-pass membrane protein</topology>
    </subcellularLocation>
</comment>
<feature type="transmembrane region" description="Helical" evidence="10">
    <location>
        <begin position="75"/>
        <end position="92"/>
    </location>
</feature>
<dbReference type="PANTHER" id="PTHR12413">
    <property type="entry name" value="DOLICHYL GLYCOSYLTRANSFERASE"/>
    <property type="match status" value="1"/>
</dbReference>
<evidence type="ECO:0000313" key="11">
    <source>
        <dbReference type="EMBL" id="CAD8304605.1"/>
    </source>
</evidence>
<keyword evidence="8 10" id="KW-1133">Transmembrane helix</keyword>
<evidence type="ECO:0000256" key="6">
    <source>
        <dbReference type="ARBA" id="ARBA00022692"/>
    </source>
</evidence>
<keyword evidence="4 10" id="KW-0328">Glycosyltransferase</keyword>
<feature type="transmembrane region" description="Helical" evidence="10">
    <location>
        <begin position="152"/>
        <end position="174"/>
    </location>
</feature>
<reference evidence="11" key="1">
    <citation type="submission" date="2021-01" db="EMBL/GenBank/DDBJ databases">
        <authorList>
            <person name="Corre E."/>
            <person name="Pelletier E."/>
            <person name="Niang G."/>
            <person name="Scheremetjew M."/>
            <person name="Finn R."/>
            <person name="Kale V."/>
            <person name="Holt S."/>
            <person name="Cochrane G."/>
            <person name="Meng A."/>
            <person name="Brown T."/>
            <person name="Cohen L."/>
        </authorList>
    </citation>
    <scope>NUCLEOTIDE SEQUENCE</scope>
    <source>
        <strain evidence="11">CCMP219</strain>
    </source>
</reference>
<feature type="transmembrane region" description="Helical" evidence="10">
    <location>
        <begin position="113"/>
        <end position="132"/>
    </location>
</feature>
<comment type="caution">
    <text evidence="10">Lacks conserved residue(s) required for the propagation of feature annotation.</text>
</comment>
<keyword evidence="5 10" id="KW-0808">Transferase</keyword>
<dbReference type="Pfam" id="PF03155">
    <property type="entry name" value="Alg6_Alg8"/>
    <property type="match status" value="1"/>
</dbReference>
<dbReference type="EMBL" id="HBEC01037961">
    <property type="protein sequence ID" value="CAD8304605.1"/>
    <property type="molecule type" value="Transcribed_RNA"/>
</dbReference>
<keyword evidence="9 10" id="KW-0472">Membrane</keyword>